<dbReference type="RefSeq" id="WP_248210148.1">
    <property type="nucleotide sequence ID" value="NZ_JALNMH010000010.1"/>
</dbReference>
<dbReference type="EMBL" id="JALNMH010000010">
    <property type="protein sequence ID" value="MCK7594614.1"/>
    <property type="molecule type" value="Genomic_DNA"/>
</dbReference>
<dbReference type="InterPro" id="IPR047124">
    <property type="entry name" value="HI_0220.2"/>
</dbReference>
<gene>
    <name evidence="2" type="ORF">M0G41_13150</name>
</gene>
<dbReference type="PANTHER" id="PTHR42160:SF1">
    <property type="entry name" value="URACIL-DNA GLYCOSYLASE SUPERFAMILY PROTEIN"/>
    <property type="match status" value="1"/>
</dbReference>
<proteinExistence type="predicted"/>
<dbReference type="PANTHER" id="PTHR42160">
    <property type="entry name" value="URACIL-DNA GLYCOSYLASE SUPERFAMILY PROTEIN"/>
    <property type="match status" value="1"/>
</dbReference>
<dbReference type="Gene3D" id="3.40.470.10">
    <property type="entry name" value="Uracil-DNA glycosylase-like domain"/>
    <property type="match status" value="1"/>
</dbReference>
<evidence type="ECO:0000313" key="2">
    <source>
        <dbReference type="EMBL" id="MCK7594614.1"/>
    </source>
</evidence>
<organism evidence="2 3">
    <name type="scientific">Pseudomarimonas salicorniae</name>
    <dbReference type="NCBI Taxonomy" id="2933270"/>
    <lineage>
        <taxon>Bacteria</taxon>
        <taxon>Pseudomonadati</taxon>
        <taxon>Pseudomonadota</taxon>
        <taxon>Gammaproteobacteria</taxon>
        <taxon>Lysobacterales</taxon>
        <taxon>Lysobacteraceae</taxon>
        <taxon>Pseudomarimonas</taxon>
    </lineage>
</organism>
<dbReference type="InterPro" id="IPR036895">
    <property type="entry name" value="Uracil-DNA_glycosylase-like_sf"/>
</dbReference>
<keyword evidence="3" id="KW-1185">Reference proteome</keyword>
<evidence type="ECO:0000259" key="1">
    <source>
        <dbReference type="SMART" id="SM00986"/>
    </source>
</evidence>
<dbReference type="Pfam" id="PF03167">
    <property type="entry name" value="UDG"/>
    <property type="match status" value="1"/>
</dbReference>
<dbReference type="InterPro" id="IPR005122">
    <property type="entry name" value="Uracil-DNA_glycosylase-like"/>
</dbReference>
<evidence type="ECO:0000313" key="3">
    <source>
        <dbReference type="Proteomes" id="UP001431449"/>
    </source>
</evidence>
<sequence>MRTELNALLSEIRACKLCESQLPLGANPVLRAHPKARLLVVGQAPGTRVHHSGIPWNDSSGIRLRHWLGIERERFYDERSVAIVPMGFCYPGTGSSGDLPPRPECSKTWHPKLLPLLPNIQLTLLIGHYAQAYFLGAERGRTLTDTVRDWQRYLPKYLPMPHPSPRNQLWLRSNPWFEADLVPVLRKRVADVLEGAEA</sequence>
<feature type="domain" description="Uracil-DNA glycosylase-like" evidence="1">
    <location>
        <begin position="29"/>
        <end position="186"/>
    </location>
</feature>
<name>A0ABT0GK80_9GAMM</name>
<dbReference type="SUPFAM" id="SSF52141">
    <property type="entry name" value="Uracil-DNA glycosylase-like"/>
    <property type="match status" value="1"/>
</dbReference>
<dbReference type="SMART" id="SM00987">
    <property type="entry name" value="UreE_C"/>
    <property type="match status" value="1"/>
</dbReference>
<reference evidence="2" key="1">
    <citation type="submission" date="2022-04" db="EMBL/GenBank/DDBJ databases">
        <title>Lysobacter sp. CAU 1642 isolated from sea sand.</title>
        <authorList>
            <person name="Kim W."/>
        </authorList>
    </citation>
    <scope>NUCLEOTIDE SEQUENCE</scope>
    <source>
        <strain evidence="2">CAU 1642</strain>
    </source>
</reference>
<protein>
    <submittedName>
        <fullName evidence="2">Uracil-DNA glycosylase family protein</fullName>
    </submittedName>
</protein>
<dbReference type="CDD" id="cd10033">
    <property type="entry name" value="UDG_like"/>
    <property type="match status" value="1"/>
</dbReference>
<accession>A0ABT0GK80</accession>
<comment type="caution">
    <text evidence="2">The sequence shown here is derived from an EMBL/GenBank/DDBJ whole genome shotgun (WGS) entry which is preliminary data.</text>
</comment>
<dbReference type="SMART" id="SM00986">
    <property type="entry name" value="UDG"/>
    <property type="match status" value="1"/>
</dbReference>
<dbReference type="Proteomes" id="UP001431449">
    <property type="component" value="Unassembled WGS sequence"/>
</dbReference>